<dbReference type="PRINTS" id="PR00032">
    <property type="entry name" value="HTHARAC"/>
</dbReference>
<gene>
    <name evidence="11" type="ORF">ACFPXP_02040</name>
</gene>
<dbReference type="PANTHER" id="PTHR42713:SF3">
    <property type="entry name" value="TRANSCRIPTIONAL REGULATORY PROTEIN HPTR"/>
    <property type="match status" value="1"/>
</dbReference>
<dbReference type="SMART" id="SM00448">
    <property type="entry name" value="REC"/>
    <property type="match status" value="1"/>
</dbReference>
<dbReference type="Gene3D" id="3.40.50.2300">
    <property type="match status" value="1"/>
</dbReference>
<feature type="modified residue" description="4-aspartylphosphate" evidence="8">
    <location>
        <position position="55"/>
    </location>
</feature>
<comment type="caution">
    <text evidence="11">The sequence shown here is derived from an EMBL/GenBank/DDBJ whole genome shotgun (WGS) entry which is preliminary data.</text>
</comment>
<dbReference type="PROSITE" id="PS50110">
    <property type="entry name" value="RESPONSE_REGULATORY"/>
    <property type="match status" value="1"/>
</dbReference>
<dbReference type="InterPro" id="IPR011006">
    <property type="entry name" value="CheY-like_superfamily"/>
</dbReference>
<dbReference type="SUPFAM" id="SSF46689">
    <property type="entry name" value="Homeodomain-like"/>
    <property type="match status" value="1"/>
</dbReference>
<evidence type="ECO:0000256" key="3">
    <source>
        <dbReference type="ARBA" id="ARBA00022553"/>
    </source>
</evidence>
<evidence type="ECO:0000256" key="6">
    <source>
        <dbReference type="ARBA" id="ARBA00023125"/>
    </source>
</evidence>
<dbReference type="RefSeq" id="WP_379891906.1">
    <property type="nucleotide sequence ID" value="NZ_CBCSCT010000003.1"/>
</dbReference>
<dbReference type="PROSITE" id="PS00041">
    <property type="entry name" value="HTH_ARAC_FAMILY_1"/>
    <property type="match status" value="1"/>
</dbReference>
<evidence type="ECO:0000313" key="11">
    <source>
        <dbReference type="EMBL" id="MFC5985253.1"/>
    </source>
</evidence>
<dbReference type="InterPro" id="IPR018062">
    <property type="entry name" value="HTH_AraC-typ_CS"/>
</dbReference>
<keyword evidence="12" id="KW-1185">Reference proteome</keyword>
<keyword evidence="6" id="KW-0238">DNA-binding</keyword>
<dbReference type="Proteomes" id="UP001596250">
    <property type="component" value="Unassembled WGS sequence"/>
</dbReference>
<evidence type="ECO:0000256" key="4">
    <source>
        <dbReference type="ARBA" id="ARBA00023012"/>
    </source>
</evidence>
<keyword evidence="5" id="KW-0805">Transcription regulation</keyword>
<dbReference type="SMART" id="SM00342">
    <property type="entry name" value="HTH_ARAC"/>
    <property type="match status" value="1"/>
</dbReference>
<feature type="domain" description="Response regulatory" evidence="10">
    <location>
        <begin position="3"/>
        <end position="120"/>
    </location>
</feature>
<keyword evidence="4" id="KW-0902">Two-component regulatory system</keyword>
<dbReference type="EMBL" id="JBHSQV010000010">
    <property type="protein sequence ID" value="MFC5985253.1"/>
    <property type="molecule type" value="Genomic_DNA"/>
</dbReference>
<keyword evidence="2" id="KW-0963">Cytoplasm</keyword>
<dbReference type="SUPFAM" id="SSF52172">
    <property type="entry name" value="CheY-like"/>
    <property type="match status" value="1"/>
</dbReference>
<feature type="domain" description="HTH araC/xylS-type" evidence="9">
    <location>
        <begin position="440"/>
        <end position="537"/>
    </location>
</feature>
<evidence type="ECO:0000256" key="7">
    <source>
        <dbReference type="ARBA" id="ARBA00023163"/>
    </source>
</evidence>
<evidence type="ECO:0000313" key="12">
    <source>
        <dbReference type="Proteomes" id="UP001596250"/>
    </source>
</evidence>
<dbReference type="PROSITE" id="PS01124">
    <property type="entry name" value="HTH_ARAC_FAMILY_2"/>
    <property type="match status" value="1"/>
</dbReference>
<reference evidence="12" key="1">
    <citation type="journal article" date="2019" name="Int. J. Syst. Evol. Microbiol.">
        <title>The Global Catalogue of Microorganisms (GCM) 10K type strain sequencing project: providing services to taxonomists for standard genome sequencing and annotation.</title>
        <authorList>
            <consortium name="The Broad Institute Genomics Platform"/>
            <consortium name="The Broad Institute Genome Sequencing Center for Infectious Disease"/>
            <person name="Wu L."/>
            <person name="Ma J."/>
        </authorList>
    </citation>
    <scope>NUCLEOTIDE SEQUENCE [LARGE SCALE GENOMIC DNA]</scope>
    <source>
        <strain evidence="12">CCM 8749</strain>
    </source>
</reference>
<protein>
    <submittedName>
        <fullName evidence="11">Response regulator</fullName>
    </submittedName>
</protein>
<sequence>MHQLLIVDDQIDLVDDLADMLPWHEAGIDKVHKAYSAQGALEIVQAQPIDIVITDIRMPGMSGLELIEKIRASWKNIKCILLSGYSDFEYAQKALQHQANDYLLKPADDEQLLDAVRKAVRQMEEQWGEISSRQKALVSLKAHIPVLRNHLLLDLLSKRRYTDESIADQLELLEIPFSLGHPVLMLFLRMEGQFYRYDSSDTALMEFAVTNMADEIFSDEFHLWGTKDAHDYMVFLIQPKQAEGRGKDITTDEIERKVSQLQHYVKLYLKGTVSAFLHQAGRFPADIGNMYDTALLHFLQRIGSERELLITYTGEAGRGTANSLGQLYEPPLLAHLLEAGQWEMAASKLNSIFDELEQHWGESHEHILETYFTIISMFSHSVHKSKRWLADIMGSEFDKLVSGVHFHTVQQLREWTFHILQNYAKDMSNEQKDTRKDLVKQVQEYVTSHLDQATLQSIASHVYLNPSYLSKVYKLETGEGISEFVFRMKMEQAAHLLQSTNEKIYEIAERLGYQKTSYFIKVFKDKYGLTPQEYRDKTK</sequence>
<dbReference type="Gene3D" id="1.10.10.60">
    <property type="entry name" value="Homeodomain-like"/>
    <property type="match status" value="2"/>
</dbReference>
<dbReference type="Pfam" id="PF12833">
    <property type="entry name" value="HTH_18"/>
    <property type="match status" value="1"/>
</dbReference>
<evidence type="ECO:0000256" key="1">
    <source>
        <dbReference type="ARBA" id="ARBA00004496"/>
    </source>
</evidence>
<evidence type="ECO:0000256" key="8">
    <source>
        <dbReference type="PROSITE-ProRule" id="PRU00169"/>
    </source>
</evidence>
<dbReference type="InterPro" id="IPR020449">
    <property type="entry name" value="Tscrpt_reg_AraC-type_HTH"/>
</dbReference>
<name>A0ABW1IJM8_9BACL</name>
<proteinExistence type="predicted"/>
<keyword evidence="3 8" id="KW-0597">Phosphoprotein</keyword>
<dbReference type="InterPro" id="IPR018060">
    <property type="entry name" value="HTH_AraC"/>
</dbReference>
<organism evidence="11 12">
    <name type="scientific">Marinicrinis lubricantis</name>
    <dbReference type="NCBI Taxonomy" id="2086470"/>
    <lineage>
        <taxon>Bacteria</taxon>
        <taxon>Bacillati</taxon>
        <taxon>Bacillota</taxon>
        <taxon>Bacilli</taxon>
        <taxon>Bacillales</taxon>
        <taxon>Paenibacillaceae</taxon>
    </lineage>
</organism>
<evidence type="ECO:0000256" key="5">
    <source>
        <dbReference type="ARBA" id="ARBA00023015"/>
    </source>
</evidence>
<dbReference type="CDD" id="cd17536">
    <property type="entry name" value="REC_YesN-like"/>
    <property type="match status" value="1"/>
</dbReference>
<dbReference type="PANTHER" id="PTHR42713">
    <property type="entry name" value="HISTIDINE KINASE-RELATED"/>
    <property type="match status" value="1"/>
</dbReference>
<dbReference type="InterPro" id="IPR001789">
    <property type="entry name" value="Sig_transdc_resp-reg_receiver"/>
</dbReference>
<keyword evidence="7" id="KW-0804">Transcription</keyword>
<evidence type="ECO:0000259" key="9">
    <source>
        <dbReference type="PROSITE" id="PS01124"/>
    </source>
</evidence>
<dbReference type="Pfam" id="PF00072">
    <property type="entry name" value="Response_reg"/>
    <property type="match status" value="1"/>
</dbReference>
<evidence type="ECO:0000256" key="2">
    <source>
        <dbReference type="ARBA" id="ARBA00022490"/>
    </source>
</evidence>
<dbReference type="InterPro" id="IPR051552">
    <property type="entry name" value="HptR"/>
</dbReference>
<comment type="subcellular location">
    <subcellularLocation>
        <location evidence="1">Cytoplasm</location>
    </subcellularLocation>
</comment>
<evidence type="ECO:0000259" key="10">
    <source>
        <dbReference type="PROSITE" id="PS50110"/>
    </source>
</evidence>
<accession>A0ABW1IJM8</accession>
<dbReference type="InterPro" id="IPR009057">
    <property type="entry name" value="Homeodomain-like_sf"/>
</dbReference>